<dbReference type="SUPFAM" id="SSF56112">
    <property type="entry name" value="Protein kinase-like (PK-like)"/>
    <property type="match status" value="1"/>
</dbReference>
<keyword evidence="5" id="KW-0472">Membrane</keyword>
<dbReference type="Proteomes" id="UP001500457">
    <property type="component" value="Unassembled WGS sequence"/>
</dbReference>
<proteinExistence type="predicted"/>
<feature type="transmembrane region" description="Helical" evidence="5">
    <location>
        <begin position="452"/>
        <end position="473"/>
    </location>
</feature>
<evidence type="ECO:0000259" key="6">
    <source>
        <dbReference type="PROSITE" id="PS50011"/>
    </source>
</evidence>
<accession>A0ABP9DYQ7</accession>
<feature type="compositionally biased region" description="Low complexity" evidence="4">
    <location>
        <begin position="479"/>
        <end position="501"/>
    </location>
</feature>
<dbReference type="PANTHER" id="PTHR47197">
    <property type="entry name" value="PROTEIN NIRF"/>
    <property type="match status" value="1"/>
</dbReference>
<dbReference type="InterPro" id="IPR017441">
    <property type="entry name" value="Protein_kinase_ATP_BS"/>
</dbReference>
<evidence type="ECO:0000256" key="2">
    <source>
        <dbReference type="ARBA" id="ARBA00022840"/>
    </source>
</evidence>
<feature type="region of interest" description="Disordered" evidence="4">
    <location>
        <begin position="1"/>
        <end position="26"/>
    </location>
</feature>
<keyword evidence="1 3" id="KW-0547">Nucleotide-binding</keyword>
<keyword evidence="2 3" id="KW-0067">ATP-binding</keyword>
<dbReference type="Gene3D" id="3.30.200.20">
    <property type="entry name" value="Phosphorylase Kinase, domain 1"/>
    <property type="match status" value="1"/>
</dbReference>
<dbReference type="InterPro" id="IPR008271">
    <property type="entry name" value="Ser/Thr_kinase_AS"/>
</dbReference>
<dbReference type="PROSITE" id="PS50011">
    <property type="entry name" value="PROTEIN_KINASE_DOM"/>
    <property type="match status" value="1"/>
</dbReference>
<dbReference type="PROSITE" id="PS00107">
    <property type="entry name" value="PROTEIN_KINASE_ATP"/>
    <property type="match status" value="1"/>
</dbReference>
<dbReference type="InterPro" id="IPR011044">
    <property type="entry name" value="Quino_amine_DH_bsu"/>
</dbReference>
<keyword evidence="5" id="KW-0812">Transmembrane</keyword>
<dbReference type="PANTHER" id="PTHR47197:SF3">
    <property type="entry name" value="DIHYDRO-HEME D1 DEHYDROGENASE"/>
    <property type="match status" value="1"/>
</dbReference>
<comment type="caution">
    <text evidence="7">The sequence shown here is derived from an EMBL/GenBank/DDBJ whole genome shotgun (WGS) entry which is preliminary data.</text>
</comment>
<dbReference type="Gene3D" id="2.130.10.10">
    <property type="entry name" value="YVTN repeat-like/Quinoprotein amine dehydrogenase"/>
    <property type="match status" value="2"/>
</dbReference>
<dbReference type="RefSeq" id="WP_345378940.1">
    <property type="nucleotide sequence ID" value="NZ_BAABHQ010000001.1"/>
</dbReference>
<dbReference type="SUPFAM" id="SSF50969">
    <property type="entry name" value="YVTN repeat-like/Quinoprotein amine dehydrogenase"/>
    <property type="match status" value="1"/>
</dbReference>
<organism evidence="7 8">
    <name type="scientific">Actinomycetospora straminea</name>
    <dbReference type="NCBI Taxonomy" id="663607"/>
    <lineage>
        <taxon>Bacteria</taxon>
        <taxon>Bacillati</taxon>
        <taxon>Actinomycetota</taxon>
        <taxon>Actinomycetes</taxon>
        <taxon>Pseudonocardiales</taxon>
        <taxon>Pseudonocardiaceae</taxon>
        <taxon>Actinomycetospora</taxon>
    </lineage>
</organism>
<protein>
    <recommendedName>
        <fullName evidence="6">Protein kinase domain-containing protein</fullName>
    </recommendedName>
</protein>
<feature type="binding site" evidence="3">
    <location>
        <position position="61"/>
    </location>
    <ligand>
        <name>ATP</name>
        <dbReference type="ChEBI" id="CHEBI:30616"/>
    </ligand>
</feature>
<dbReference type="CDD" id="cd14014">
    <property type="entry name" value="STKc_PknB_like"/>
    <property type="match status" value="1"/>
</dbReference>
<evidence type="ECO:0000256" key="4">
    <source>
        <dbReference type="SAM" id="MobiDB-lite"/>
    </source>
</evidence>
<dbReference type="InterPro" id="IPR000719">
    <property type="entry name" value="Prot_kinase_dom"/>
</dbReference>
<dbReference type="InterPro" id="IPR051200">
    <property type="entry name" value="Host-pathogen_enzymatic-act"/>
</dbReference>
<dbReference type="PROSITE" id="PS00108">
    <property type="entry name" value="PROTEIN_KINASE_ST"/>
    <property type="match status" value="1"/>
</dbReference>
<feature type="compositionally biased region" description="Low complexity" evidence="4">
    <location>
        <begin position="335"/>
        <end position="344"/>
    </location>
</feature>
<feature type="compositionally biased region" description="Gly residues" evidence="4">
    <location>
        <begin position="1"/>
        <end position="19"/>
    </location>
</feature>
<evidence type="ECO:0000256" key="1">
    <source>
        <dbReference type="ARBA" id="ARBA00022741"/>
    </source>
</evidence>
<keyword evidence="5" id="KW-1133">Transmembrane helix</keyword>
<keyword evidence="8" id="KW-1185">Reference proteome</keyword>
<dbReference type="PRINTS" id="PR01217">
    <property type="entry name" value="PRICHEXTENSN"/>
</dbReference>
<dbReference type="Gene3D" id="1.10.510.10">
    <property type="entry name" value="Transferase(Phosphotransferase) domain 1"/>
    <property type="match status" value="1"/>
</dbReference>
<evidence type="ECO:0000313" key="8">
    <source>
        <dbReference type="Proteomes" id="UP001500457"/>
    </source>
</evidence>
<feature type="compositionally biased region" description="Pro residues" evidence="4">
    <location>
        <begin position="345"/>
        <end position="396"/>
    </location>
</feature>
<feature type="region of interest" description="Disordered" evidence="4">
    <location>
        <begin position="479"/>
        <end position="509"/>
    </location>
</feature>
<dbReference type="InterPro" id="IPR015943">
    <property type="entry name" value="WD40/YVTN_repeat-like_dom_sf"/>
</dbReference>
<dbReference type="SMART" id="SM00220">
    <property type="entry name" value="S_TKc"/>
    <property type="match status" value="1"/>
</dbReference>
<evidence type="ECO:0000256" key="3">
    <source>
        <dbReference type="PROSITE-ProRule" id="PRU10141"/>
    </source>
</evidence>
<dbReference type="InterPro" id="IPR011009">
    <property type="entry name" value="Kinase-like_dom_sf"/>
</dbReference>
<dbReference type="NCBIfam" id="TIGR02276">
    <property type="entry name" value="beta_rpt_yvtn"/>
    <property type="match status" value="3"/>
</dbReference>
<dbReference type="Pfam" id="PF00069">
    <property type="entry name" value="Pkinase"/>
    <property type="match status" value="1"/>
</dbReference>
<evidence type="ECO:0000313" key="7">
    <source>
        <dbReference type="EMBL" id="GAA4857917.1"/>
    </source>
</evidence>
<feature type="region of interest" description="Disordered" evidence="4">
    <location>
        <begin position="295"/>
        <end position="445"/>
    </location>
</feature>
<sequence length="792" mass="81171">MGDENGGGNGSGNAGGNGSGTDEADGDRFGRYRLQGLIGSGGMGDVYQAVDTQHDRVVALKLLPPLFSGSAEFQERFRRESRIAARLRDPHIIPIHDFGEIDSRLYIDMRLVDGGTTIATLLRDEGPLPADRAVHLVAQVAEGLDAAHGDGLIHRDVKPSNVLVTARDFVYVMDFGIAHAIGQTKFGLTMTGSTVGTIDYMAPERFVNGPVDRRVDVYALGCLLYQCLTARPPFEAAEAPALMFAHVHGEPPRPSASVAGVPPALDDVVVTAMAKDPDHRYATAGELRDAARRALDSGGRTSGGPTGAPLTAPVPRGTRPYDPGTDGPPRDTGDRPAAGAARPGTAPPGPTPSGPTPSGPTPSGPTPSGPTPSGPTPSGPTPSGPTPSAHPPPRPGPDAAALAAPTAAVSTGPPSAPGHADRGGAAAPPPVPPTAQDGADGPPRPRRRRQALLVLAGCLVIVLAVVAVLLVALRDPDTAPAAQGSAAPAVSAPTAEVTGSVPTPPTPGSMAVAPGGRIAYVANREPRVLTVVDLLTGTTRRTVPVPEAPPRFIAFSADGARAYVSAYTEDDAVNVVQVIDTATGGVVAVVPVDRRPYALAVAPDQRSVWIPSHDDATIDVLDTTSLTISRRIDVAPNPHWIAFGGGRAYVANHESDLVTVLNTTTGATLATVPVGRSPHALAVSPDGSRVAVANYDGSTVSFIDTATSQVAVTVPVGRGPQYASFAGDGRHVYTANVQDGTVSVIDTTTSTVTGTVPVCSSPTSVVVVPPENRTARVTCLDESRLAVLQIAR</sequence>
<reference evidence="8" key="1">
    <citation type="journal article" date="2019" name="Int. J. Syst. Evol. Microbiol.">
        <title>The Global Catalogue of Microorganisms (GCM) 10K type strain sequencing project: providing services to taxonomists for standard genome sequencing and annotation.</title>
        <authorList>
            <consortium name="The Broad Institute Genomics Platform"/>
            <consortium name="The Broad Institute Genome Sequencing Center for Infectious Disease"/>
            <person name="Wu L."/>
            <person name="Ma J."/>
        </authorList>
    </citation>
    <scope>NUCLEOTIDE SEQUENCE [LARGE SCALE GENOMIC DNA]</scope>
    <source>
        <strain evidence="8">JCM 17983</strain>
    </source>
</reference>
<evidence type="ECO:0000256" key="5">
    <source>
        <dbReference type="SAM" id="Phobius"/>
    </source>
</evidence>
<feature type="domain" description="Protein kinase" evidence="6">
    <location>
        <begin position="32"/>
        <end position="295"/>
    </location>
</feature>
<name>A0ABP9DYQ7_9PSEU</name>
<dbReference type="EMBL" id="BAABHQ010000001">
    <property type="protein sequence ID" value="GAA4857917.1"/>
    <property type="molecule type" value="Genomic_DNA"/>
</dbReference>
<feature type="compositionally biased region" description="Low complexity" evidence="4">
    <location>
        <begin position="397"/>
        <end position="412"/>
    </location>
</feature>
<dbReference type="InterPro" id="IPR011964">
    <property type="entry name" value="YVTN_b-propeller_repeat"/>
</dbReference>
<gene>
    <name evidence="7" type="ORF">GCM10023203_00730</name>
</gene>